<feature type="compositionally biased region" description="Basic and acidic residues" evidence="1">
    <location>
        <begin position="69"/>
        <end position="79"/>
    </location>
</feature>
<evidence type="ECO:0000256" key="1">
    <source>
        <dbReference type="SAM" id="MobiDB-lite"/>
    </source>
</evidence>
<protein>
    <submittedName>
        <fullName evidence="2">PPUP1041</fullName>
    </submittedName>
</protein>
<organism evidence="2">
    <name type="scientific">Poeciliopsis prolifica</name>
    <name type="common">blackstripe livebearer</name>
    <dbReference type="NCBI Taxonomy" id="188132"/>
    <lineage>
        <taxon>Eukaryota</taxon>
        <taxon>Metazoa</taxon>
        <taxon>Chordata</taxon>
        <taxon>Craniata</taxon>
        <taxon>Vertebrata</taxon>
        <taxon>Euteleostomi</taxon>
        <taxon>Actinopterygii</taxon>
        <taxon>Neopterygii</taxon>
        <taxon>Teleostei</taxon>
        <taxon>Neoteleostei</taxon>
        <taxon>Acanthomorphata</taxon>
        <taxon>Ovalentaria</taxon>
        <taxon>Atherinomorphae</taxon>
        <taxon>Cyprinodontiformes</taxon>
        <taxon>Poeciliidae</taxon>
        <taxon>Poeciliinae</taxon>
        <taxon>Poeciliopsis</taxon>
    </lineage>
</organism>
<reference evidence="2" key="1">
    <citation type="submission" date="2014-12" db="EMBL/GenBank/DDBJ databases">
        <title>Parallel Evolution in Life History Adaptation Evident in the Tissue-Specific Poeciliopsis prolifica transcriptome.</title>
        <authorList>
            <person name="Jue N.K."/>
            <person name="Foley R.J."/>
            <person name="Obergfell C."/>
            <person name="Reznick D.N."/>
            <person name="O'Neill R.J."/>
            <person name="O'Neill M.J."/>
        </authorList>
    </citation>
    <scope>NUCLEOTIDE SEQUENCE</scope>
</reference>
<feature type="region of interest" description="Disordered" evidence="1">
    <location>
        <begin position="64"/>
        <end position="83"/>
    </location>
</feature>
<proteinExistence type="predicted"/>
<accession>A0A0S7EIY0</accession>
<feature type="non-terminal residue" evidence="2">
    <location>
        <position position="1"/>
    </location>
</feature>
<sequence>RKEVKRKRKRRRRIKGNSRMCRHTNKSDRLICDRCRFDRAYCLVDTLKQAHSIMRHFDKQPARAALSTEKGHDPVESAQRRPFSSGDEIYSLSWKTLRLQGRPAV</sequence>
<dbReference type="AlphaFoldDB" id="A0A0S7EIY0"/>
<gene>
    <name evidence="2" type="primary">PPUP1041</name>
</gene>
<evidence type="ECO:0000313" key="2">
    <source>
        <dbReference type="EMBL" id="JAO04927.1"/>
    </source>
</evidence>
<name>A0A0S7EIY0_9TELE</name>
<dbReference type="EMBL" id="GBYX01476750">
    <property type="protein sequence ID" value="JAO04927.1"/>
    <property type="molecule type" value="Transcribed_RNA"/>
</dbReference>